<dbReference type="AlphaFoldDB" id="D2R4D8"/>
<dbReference type="InterPro" id="IPR032465">
    <property type="entry name" value="ACMSD"/>
</dbReference>
<accession>D2R4D8</accession>
<dbReference type="Proteomes" id="UP000001887">
    <property type="component" value="Chromosome"/>
</dbReference>
<dbReference type="InterPro" id="IPR032466">
    <property type="entry name" value="Metal_Hydrolase"/>
</dbReference>
<name>D2R4D8_PIRSD</name>
<feature type="region of interest" description="Disordered" evidence="2">
    <location>
        <begin position="80"/>
        <end position="106"/>
    </location>
</feature>
<dbReference type="SUPFAM" id="SSF51556">
    <property type="entry name" value="Metallo-dependent hydrolases"/>
    <property type="match status" value="1"/>
</dbReference>
<dbReference type="Gene3D" id="3.20.20.140">
    <property type="entry name" value="Metal-dependent hydrolases"/>
    <property type="match status" value="1"/>
</dbReference>
<evidence type="ECO:0000313" key="5">
    <source>
        <dbReference type="Proteomes" id="UP000001887"/>
    </source>
</evidence>
<dbReference type="InterPro" id="IPR006680">
    <property type="entry name" value="Amidohydro-rel"/>
</dbReference>
<dbReference type="GO" id="GO:0016787">
    <property type="term" value="F:hydrolase activity"/>
    <property type="evidence" value="ECO:0007669"/>
    <property type="project" value="UniProtKB-KW"/>
</dbReference>
<feature type="compositionally biased region" description="Low complexity" evidence="2">
    <location>
        <begin position="525"/>
        <end position="539"/>
    </location>
</feature>
<gene>
    <name evidence="4" type="ordered locus">Psta_0599</name>
</gene>
<dbReference type="GO" id="GO:0005737">
    <property type="term" value="C:cytoplasm"/>
    <property type="evidence" value="ECO:0007669"/>
    <property type="project" value="TreeGrafter"/>
</dbReference>
<feature type="compositionally biased region" description="Low complexity" evidence="2">
    <location>
        <begin position="88"/>
        <end position="100"/>
    </location>
</feature>
<dbReference type="GO" id="GO:0016831">
    <property type="term" value="F:carboxy-lyase activity"/>
    <property type="evidence" value="ECO:0007669"/>
    <property type="project" value="InterPro"/>
</dbReference>
<dbReference type="eggNOG" id="COG2159">
    <property type="taxonomic scope" value="Bacteria"/>
</dbReference>
<dbReference type="Pfam" id="PF04909">
    <property type="entry name" value="Amidohydro_2"/>
    <property type="match status" value="1"/>
</dbReference>
<feature type="compositionally biased region" description="Pro residues" evidence="2">
    <location>
        <begin position="505"/>
        <end position="524"/>
    </location>
</feature>
<dbReference type="HOGENOM" id="CLU_505127_0_0_0"/>
<dbReference type="EMBL" id="CP001848">
    <property type="protein sequence ID" value="ADB15286.1"/>
    <property type="molecule type" value="Genomic_DNA"/>
</dbReference>
<feature type="domain" description="Amidohydrolase-related" evidence="3">
    <location>
        <begin position="221"/>
        <end position="459"/>
    </location>
</feature>
<dbReference type="KEGG" id="psl:Psta_0599"/>
<feature type="region of interest" description="Disordered" evidence="2">
    <location>
        <begin position="496"/>
        <end position="539"/>
    </location>
</feature>
<proteinExistence type="predicted"/>
<reference evidence="4 5" key="1">
    <citation type="journal article" date="2009" name="Stand. Genomic Sci.">
        <title>Complete genome sequence of Pirellula staleyi type strain (ATCC 27377).</title>
        <authorList>
            <person name="Clum A."/>
            <person name="Tindall B.J."/>
            <person name="Sikorski J."/>
            <person name="Ivanova N."/>
            <person name="Mavrommatis K."/>
            <person name="Lucas S."/>
            <person name="Glavina del Rio T."/>
            <person name="Nolan M."/>
            <person name="Chen F."/>
            <person name="Tice H."/>
            <person name="Pitluck S."/>
            <person name="Cheng J.F."/>
            <person name="Chertkov O."/>
            <person name="Brettin T."/>
            <person name="Han C."/>
            <person name="Detter J.C."/>
            <person name="Kuske C."/>
            <person name="Bruce D."/>
            <person name="Goodwin L."/>
            <person name="Ovchinikova G."/>
            <person name="Pati A."/>
            <person name="Mikhailova N."/>
            <person name="Chen A."/>
            <person name="Palaniappan K."/>
            <person name="Land M."/>
            <person name="Hauser L."/>
            <person name="Chang Y.J."/>
            <person name="Jeffries C.D."/>
            <person name="Chain P."/>
            <person name="Rohde M."/>
            <person name="Goker M."/>
            <person name="Bristow J."/>
            <person name="Eisen J.A."/>
            <person name="Markowitz V."/>
            <person name="Hugenholtz P."/>
            <person name="Kyrpides N.C."/>
            <person name="Klenk H.P."/>
            <person name="Lapidus A."/>
        </authorList>
    </citation>
    <scope>NUCLEOTIDE SEQUENCE [LARGE SCALE GENOMIC DNA]</scope>
    <source>
        <strain evidence="5">ATCC 27377 / DSM 6068 / ICPB 4128</strain>
    </source>
</reference>
<evidence type="ECO:0000313" key="4">
    <source>
        <dbReference type="EMBL" id="ADB15286.1"/>
    </source>
</evidence>
<organism evidence="4 5">
    <name type="scientific">Pirellula staleyi (strain ATCC 27377 / DSM 6068 / ICPB 4128)</name>
    <name type="common">Pirella staleyi</name>
    <dbReference type="NCBI Taxonomy" id="530564"/>
    <lineage>
        <taxon>Bacteria</taxon>
        <taxon>Pseudomonadati</taxon>
        <taxon>Planctomycetota</taxon>
        <taxon>Planctomycetia</taxon>
        <taxon>Pirellulales</taxon>
        <taxon>Pirellulaceae</taxon>
        <taxon>Pirellula</taxon>
    </lineage>
</organism>
<keyword evidence="5" id="KW-1185">Reference proteome</keyword>
<evidence type="ECO:0000256" key="1">
    <source>
        <dbReference type="ARBA" id="ARBA00023239"/>
    </source>
</evidence>
<evidence type="ECO:0000259" key="3">
    <source>
        <dbReference type="Pfam" id="PF04909"/>
    </source>
</evidence>
<dbReference type="STRING" id="530564.Psta_0599"/>
<protein>
    <submittedName>
        <fullName evidence="4">Amidohydrolase 2</fullName>
    </submittedName>
</protein>
<keyword evidence="4" id="KW-0378">Hydrolase</keyword>
<dbReference type="GO" id="GO:0019748">
    <property type="term" value="P:secondary metabolic process"/>
    <property type="evidence" value="ECO:0007669"/>
    <property type="project" value="TreeGrafter"/>
</dbReference>
<evidence type="ECO:0000256" key="2">
    <source>
        <dbReference type="SAM" id="MobiDB-lite"/>
    </source>
</evidence>
<dbReference type="PANTHER" id="PTHR21240">
    <property type="entry name" value="2-AMINO-3-CARBOXYLMUCONATE-6-SEMIALDEHYDE DECARBOXYLASE"/>
    <property type="match status" value="1"/>
</dbReference>
<dbReference type="PANTHER" id="PTHR21240:SF28">
    <property type="entry name" value="ISO-OROTATE DECARBOXYLASE (EUROFUNG)"/>
    <property type="match status" value="1"/>
</dbReference>
<sequence>MGKAEGSSTEGGLHARQSHGARSLLYDVRSGSWGGFRVGRGRAKMSYLTRICRKKCSQSSICILLLALLLLATGHSSALRSQEPAKGPETAPGTLPAETPAAPPLDGREGRQLLLESFRPQPMLRVKQTLLKHASVPAIDIHTHLRFKIKQTAQQLDDWVATMDRENIALAVSLDATLGPTLDEHLAFLKPHSDRFVVFAHIDWKGPGGKDDDPASWDCQREDFAKRVARDLKAAKEQGIAGLKIFKDFGLTYKGPDGKHLKIDDPRWDEIWSTCGQLGLPVIMHVADPAAFFQPIDEKNERWEELSRHKDWSFYGPEHPKREDLLAAMLRVIEKHRQTTFIGAHVASNSEDLTTVSQWLDKHPNLYVEIASRISELGRQPFTARKFFVRYQDRILLGTDGPWPEERLHAYWRFLETDDEYFSYSEKPFPPQGLWQIYGVSLPQEVLKKIYADNALKLIPAARDKYAKQAERLLKLHPPVAIPPVVVPPPMATPPVVPAASAPATPGPATPGPASPAPIAPVKPAPATAAPAVPAAGSK</sequence>
<keyword evidence="1" id="KW-0456">Lyase</keyword>